<name>A0A9W9TII3_9EURO</name>
<dbReference type="GeneID" id="83205094"/>
<proteinExistence type="predicted"/>
<evidence type="ECO:0000313" key="1">
    <source>
        <dbReference type="EMBL" id="KAJ5223953.1"/>
    </source>
</evidence>
<dbReference type="RefSeq" id="XP_058328136.1">
    <property type="nucleotide sequence ID" value="XM_058477791.1"/>
</dbReference>
<protein>
    <submittedName>
        <fullName evidence="1">Uncharacterized protein</fullName>
    </submittedName>
</protein>
<organism evidence="1 2">
    <name type="scientific">Penicillium chermesinum</name>
    <dbReference type="NCBI Taxonomy" id="63820"/>
    <lineage>
        <taxon>Eukaryota</taxon>
        <taxon>Fungi</taxon>
        <taxon>Dikarya</taxon>
        <taxon>Ascomycota</taxon>
        <taxon>Pezizomycotina</taxon>
        <taxon>Eurotiomycetes</taxon>
        <taxon>Eurotiomycetidae</taxon>
        <taxon>Eurotiales</taxon>
        <taxon>Aspergillaceae</taxon>
        <taxon>Penicillium</taxon>
    </lineage>
</organism>
<evidence type="ECO:0000313" key="2">
    <source>
        <dbReference type="Proteomes" id="UP001150941"/>
    </source>
</evidence>
<dbReference type="EMBL" id="JAPQKS010000006">
    <property type="protein sequence ID" value="KAJ5223953.1"/>
    <property type="molecule type" value="Genomic_DNA"/>
</dbReference>
<comment type="caution">
    <text evidence="1">The sequence shown here is derived from an EMBL/GenBank/DDBJ whole genome shotgun (WGS) entry which is preliminary data.</text>
</comment>
<accession>A0A9W9TII3</accession>
<sequence>MREYEERRLVEAIQSPRLDNKVIAEASLAYLTKEGIVPEDYSVETLARAILYLIMLDESQAKSIADILERWMLWSQFGGMQKVQLDLLVKNKLSFCYASILVAVVQQANATESTLGSDMLESMRLWRRVRLG</sequence>
<dbReference type="AlphaFoldDB" id="A0A9W9TII3"/>
<reference evidence="1" key="2">
    <citation type="journal article" date="2023" name="IMA Fungus">
        <title>Comparative genomic study of the Penicillium genus elucidates a diverse pangenome and 15 lateral gene transfer events.</title>
        <authorList>
            <person name="Petersen C."/>
            <person name="Sorensen T."/>
            <person name="Nielsen M.R."/>
            <person name="Sondergaard T.E."/>
            <person name="Sorensen J.L."/>
            <person name="Fitzpatrick D.A."/>
            <person name="Frisvad J.C."/>
            <person name="Nielsen K.L."/>
        </authorList>
    </citation>
    <scope>NUCLEOTIDE SEQUENCE</scope>
    <source>
        <strain evidence="1">IBT 19713</strain>
    </source>
</reference>
<dbReference type="Proteomes" id="UP001150941">
    <property type="component" value="Unassembled WGS sequence"/>
</dbReference>
<keyword evidence="2" id="KW-1185">Reference proteome</keyword>
<gene>
    <name evidence="1" type="ORF">N7468_008495</name>
</gene>
<dbReference type="OrthoDB" id="3166386at2759"/>
<reference evidence="1" key="1">
    <citation type="submission" date="2022-11" db="EMBL/GenBank/DDBJ databases">
        <authorList>
            <person name="Petersen C."/>
        </authorList>
    </citation>
    <scope>NUCLEOTIDE SEQUENCE</scope>
    <source>
        <strain evidence="1">IBT 19713</strain>
    </source>
</reference>